<dbReference type="GO" id="GO:0016853">
    <property type="term" value="F:isomerase activity"/>
    <property type="evidence" value="ECO:0007669"/>
    <property type="project" value="InterPro"/>
</dbReference>
<accession>A0A381SMZ9</accession>
<dbReference type="GO" id="GO:0005975">
    <property type="term" value="P:carbohydrate metabolic process"/>
    <property type="evidence" value="ECO:0007669"/>
    <property type="project" value="InterPro"/>
</dbReference>
<name>A0A381SMZ9_9ZZZZ</name>
<dbReference type="InterPro" id="IPR008183">
    <property type="entry name" value="Aldose_1/G6P_1-epimerase"/>
</dbReference>
<evidence type="ECO:0000313" key="1">
    <source>
        <dbReference type="EMBL" id="SVA05366.1"/>
    </source>
</evidence>
<reference evidence="1" key="1">
    <citation type="submission" date="2018-05" db="EMBL/GenBank/DDBJ databases">
        <authorList>
            <person name="Lanie J.A."/>
            <person name="Ng W.-L."/>
            <person name="Kazmierczak K.M."/>
            <person name="Andrzejewski T.M."/>
            <person name="Davidsen T.M."/>
            <person name="Wayne K.J."/>
            <person name="Tettelin H."/>
            <person name="Glass J.I."/>
            <person name="Rusch D."/>
            <person name="Podicherti R."/>
            <person name="Tsui H.-C.T."/>
            <person name="Winkler M.E."/>
        </authorList>
    </citation>
    <scope>NUCLEOTIDE SEQUENCE</scope>
</reference>
<organism evidence="1">
    <name type="scientific">marine metagenome</name>
    <dbReference type="NCBI Taxonomy" id="408172"/>
    <lineage>
        <taxon>unclassified sequences</taxon>
        <taxon>metagenomes</taxon>
        <taxon>ecological metagenomes</taxon>
    </lineage>
</organism>
<dbReference type="Gene3D" id="2.70.98.10">
    <property type="match status" value="1"/>
</dbReference>
<dbReference type="GO" id="GO:0030246">
    <property type="term" value="F:carbohydrate binding"/>
    <property type="evidence" value="ECO:0007669"/>
    <property type="project" value="InterPro"/>
</dbReference>
<protein>
    <recommendedName>
        <fullName evidence="2">Aldose 1-epimerase</fullName>
    </recommendedName>
</protein>
<dbReference type="EMBL" id="UINC01003330">
    <property type="protein sequence ID" value="SVA05366.1"/>
    <property type="molecule type" value="Genomic_DNA"/>
</dbReference>
<dbReference type="InterPro" id="IPR014718">
    <property type="entry name" value="GH-type_carb-bd"/>
</dbReference>
<dbReference type="Pfam" id="PF01263">
    <property type="entry name" value="Aldose_epim"/>
    <property type="match status" value="1"/>
</dbReference>
<gene>
    <name evidence="1" type="ORF">METZ01_LOCUS58220</name>
</gene>
<dbReference type="AlphaFoldDB" id="A0A381SMZ9"/>
<evidence type="ECO:0008006" key="2">
    <source>
        <dbReference type="Google" id="ProtNLM"/>
    </source>
</evidence>
<dbReference type="SUPFAM" id="SSF74650">
    <property type="entry name" value="Galactose mutarotase-like"/>
    <property type="match status" value="1"/>
</dbReference>
<dbReference type="InterPro" id="IPR011013">
    <property type="entry name" value="Gal_mutarotase_sf_dom"/>
</dbReference>
<feature type="non-terminal residue" evidence="1">
    <location>
        <position position="202"/>
    </location>
</feature>
<sequence length="202" mass="23108">MSLEKEAKDNILTLRAGNALLEIIPEVGGSITRYCLVTEEQTLNFLRPAIQSGFAKHDPREMASFPLIPFSNRIRNGHFKFQGREIKLPLNFYPEVHSIHGHGWKVLWTVTEKSENKATIEYQFLPDEWPFSYLARQVFDLEESFLTVTLQINNTGNSAMPVGMGLHPYFVRTPQASITAKTEKMWINDAETMPLRLESVPE</sequence>
<proteinExistence type="predicted"/>